<organism evidence="4 5">
    <name type="scientific">Sphaerochaeta associata</name>
    <dbReference type="NCBI Taxonomy" id="1129264"/>
    <lineage>
        <taxon>Bacteria</taxon>
        <taxon>Pseudomonadati</taxon>
        <taxon>Spirochaetota</taxon>
        <taxon>Spirochaetia</taxon>
        <taxon>Spirochaetales</taxon>
        <taxon>Sphaerochaetaceae</taxon>
        <taxon>Sphaerochaeta</taxon>
    </lineage>
</organism>
<dbReference type="PANTHER" id="PTHR43649:SF17">
    <property type="entry name" value="ABC TRANSPORTER SOLUTE BINDING PROTEIN-SUGAR TRANSPORT"/>
    <property type="match status" value="1"/>
</dbReference>
<dbReference type="InterPro" id="IPR006059">
    <property type="entry name" value="SBP"/>
</dbReference>
<proteinExistence type="inferred from homology"/>
<accession>A0ABY4DBB1</accession>
<evidence type="ECO:0000313" key="4">
    <source>
        <dbReference type="EMBL" id="UOM51280.1"/>
    </source>
</evidence>
<dbReference type="SUPFAM" id="SSF53850">
    <property type="entry name" value="Periplasmic binding protein-like II"/>
    <property type="match status" value="1"/>
</dbReference>
<sequence>MKKMLFVLLALLIVASPLFAAGQQEKKDEPVTLNVLFYSPELAEQYNDMVAEYKKATGVTLDITVLQTDYRSVLTSRLNSGDVPDIFMSSAYADNSTYKDYVYDLSNEDFIKQIEPGALQGVISDGKVTGYPFLVQSHSFIYNKKVFRDNGITTLPKTLAEFEAVAKKLQANGVQPFATGFKEFWVLPQTAWQAIANVPTENYGGYEKFTGMLNSGTLKFKDIPQMSQLFDLLDLIKKYGGPKPNESDFNDQTSSLATGKVAMIHQGNWAEDSIRKTNPEVEIGFLAGPTGNNAATAGIMFDSNQTIRIAKDGKNRQAALDWLRWLTTSEYGRNWIPGKVKQLSPIIGAAAPDSYIAKETSALLASGAPGYPWFYQMFPTGTEQQLGAILQGYCAGLTDRAQTLEALDAAYAKIAKAAQ</sequence>
<comment type="subcellular location">
    <subcellularLocation>
        <location evidence="1">Periplasm</location>
    </subcellularLocation>
</comment>
<gene>
    <name evidence="4" type="ORF">MUG09_00640</name>
</gene>
<keyword evidence="5" id="KW-1185">Reference proteome</keyword>
<dbReference type="Proteomes" id="UP000829708">
    <property type="component" value="Chromosome"/>
</dbReference>
<feature type="chain" id="PRO_5047547715" evidence="3">
    <location>
        <begin position="21"/>
        <end position="419"/>
    </location>
</feature>
<dbReference type="Pfam" id="PF01547">
    <property type="entry name" value="SBP_bac_1"/>
    <property type="match status" value="1"/>
</dbReference>
<dbReference type="PANTHER" id="PTHR43649">
    <property type="entry name" value="ARABINOSE-BINDING PROTEIN-RELATED"/>
    <property type="match status" value="1"/>
</dbReference>
<dbReference type="EMBL" id="CP094929">
    <property type="protein sequence ID" value="UOM51280.1"/>
    <property type="molecule type" value="Genomic_DNA"/>
</dbReference>
<dbReference type="InterPro" id="IPR050490">
    <property type="entry name" value="Bact_solute-bd_prot1"/>
</dbReference>
<keyword evidence="3" id="KW-0732">Signal</keyword>
<evidence type="ECO:0000256" key="1">
    <source>
        <dbReference type="ARBA" id="ARBA00004418"/>
    </source>
</evidence>
<name>A0ABY4DBB1_9SPIR</name>
<evidence type="ECO:0000313" key="5">
    <source>
        <dbReference type="Proteomes" id="UP000829708"/>
    </source>
</evidence>
<evidence type="ECO:0000256" key="3">
    <source>
        <dbReference type="SAM" id="SignalP"/>
    </source>
</evidence>
<comment type="similarity">
    <text evidence="2">Belongs to the bacterial solute-binding protein 1 family.</text>
</comment>
<protein>
    <submittedName>
        <fullName evidence="4">Extracellular solute-binding protein</fullName>
    </submittedName>
</protein>
<dbReference type="Gene3D" id="3.40.190.10">
    <property type="entry name" value="Periplasmic binding protein-like II"/>
    <property type="match status" value="2"/>
</dbReference>
<dbReference type="RefSeq" id="WP_244772652.1">
    <property type="nucleotide sequence ID" value="NZ_CP094929.1"/>
</dbReference>
<evidence type="ECO:0000256" key="2">
    <source>
        <dbReference type="ARBA" id="ARBA00008520"/>
    </source>
</evidence>
<reference evidence="5" key="1">
    <citation type="journal article" date="2024" name="J Bioinform Genom">
        <title>Complete genome sequence of the type strain bacterium Sphaerochaeta associata GLS2t (VKM B-2742)t.</title>
        <authorList>
            <person name="Troshina O.Y."/>
            <person name="Tepeeva A.N."/>
            <person name="Arzamasceva V.O."/>
            <person name="Whitman W.B."/>
            <person name="Varghese N."/>
            <person name="Shapiro N."/>
            <person name="Woyke T."/>
            <person name="Kripides N.C."/>
            <person name="Vasilenko O.V."/>
        </authorList>
    </citation>
    <scope>NUCLEOTIDE SEQUENCE [LARGE SCALE GENOMIC DNA]</scope>
    <source>
        <strain evidence="5">GLS2T</strain>
    </source>
</reference>
<feature type="signal peptide" evidence="3">
    <location>
        <begin position="1"/>
        <end position="20"/>
    </location>
</feature>